<dbReference type="EMBL" id="UXUI01011132">
    <property type="protein sequence ID" value="VDD95976.1"/>
    <property type="molecule type" value="Genomic_DNA"/>
</dbReference>
<reference evidence="3" key="1">
    <citation type="submission" date="2017-02" db="UniProtKB">
        <authorList>
            <consortium name="WormBaseParasite"/>
        </authorList>
    </citation>
    <scope>IDENTIFICATION</scope>
</reference>
<protein>
    <submittedName>
        <fullName evidence="3">VHL domain-containing protein</fullName>
    </submittedName>
</protein>
<evidence type="ECO:0000313" key="2">
    <source>
        <dbReference type="Proteomes" id="UP000274131"/>
    </source>
</evidence>
<accession>A0A0N4VKN1</accession>
<dbReference type="Proteomes" id="UP000274131">
    <property type="component" value="Unassembled WGS sequence"/>
</dbReference>
<name>A0A0N4VKN1_ENTVE</name>
<organism evidence="3">
    <name type="scientific">Enterobius vermicularis</name>
    <name type="common">Human pinworm</name>
    <dbReference type="NCBI Taxonomy" id="51028"/>
    <lineage>
        <taxon>Eukaryota</taxon>
        <taxon>Metazoa</taxon>
        <taxon>Ecdysozoa</taxon>
        <taxon>Nematoda</taxon>
        <taxon>Chromadorea</taxon>
        <taxon>Rhabditida</taxon>
        <taxon>Spirurina</taxon>
        <taxon>Oxyuridomorpha</taxon>
        <taxon>Oxyuroidea</taxon>
        <taxon>Oxyuridae</taxon>
        <taxon>Enterobius</taxon>
    </lineage>
</organism>
<keyword evidence="2" id="KW-1185">Reference proteome</keyword>
<gene>
    <name evidence="1" type="ORF">EVEC_LOCUS10727</name>
</gene>
<evidence type="ECO:0000313" key="3">
    <source>
        <dbReference type="WBParaSite" id="EVEC_0001141901-mRNA-1"/>
    </source>
</evidence>
<sequence length="131" mass="15289">MKELFGCAVVSWRWDFANSSLFHPDDLKRFWFEGREVRFACNSERGKADKDKSAGTRGREEYAKGKIAGCPYFALVKCCDPRTCVRFVVILYRRERIVVVTSMNWHHWPSFCRLLEVAPRVPSRSLRAVLL</sequence>
<evidence type="ECO:0000313" key="1">
    <source>
        <dbReference type="EMBL" id="VDD95976.1"/>
    </source>
</evidence>
<reference evidence="1 2" key="2">
    <citation type="submission" date="2018-10" db="EMBL/GenBank/DDBJ databases">
        <authorList>
            <consortium name="Pathogen Informatics"/>
        </authorList>
    </citation>
    <scope>NUCLEOTIDE SEQUENCE [LARGE SCALE GENOMIC DNA]</scope>
</reference>
<proteinExistence type="predicted"/>
<dbReference type="AlphaFoldDB" id="A0A0N4VKN1"/>
<dbReference type="WBParaSite" id="EVEC_0001141901-mRNA-1">
    <property type="protein sequence ID" value="EVEC_0001141901-mRNA-1"/>
    <property type="gene ID" value="EVEC_0001141901"/>
</dbReference>